<dbReference type="Pfam" id="PF04082">
    <property type="entry name" value="Fungal_trans"/>
    <property type="match status" value="1"/>
</dbReference>
<dbReference type="PANTHER" id="PTHR31001">
    <property type="entry name" value="UNCHARACTERIZED TRANSCRIPTIONAL REGULATORY PROTEIN"/>
    <property type="match status" value="1"/>
</dbReference>
<evidence type="ECO:0000313" key="6">
    <source>
        <dbReference type="EMBL" id="KAJ9666310.1"/>
    </source>
</evidence>
<dbReference type="PANTHER" id="PTHR31001:SF81">
    <property type="entry name" value="ZN(II)2CYS6 TRANSCRIPTION FACTOR"/>
    <property type="match status" value="1"/>
</dbReference>
<evidence type="ECO:0000256" key="4">
    <source>
        <dbReference type="SAM" id="MobiDB-lite"/>
    </source>
</evidence>
<feature type="compositionally biased region" description="Pro residues" evidence="4">
    <location>
        <begin position="831"/>
        <end position="852"/>
    </location>
</feature>
<dbReference type="SMART" id="SM00906">
    <property type="entry name" value="Fungal_trans"/>
    <property type="match status" value="1"/>
</dbReference>
<feature type="compositionally biased region" description="Low complexity" evidence="4">
    <location>
        <begin position="778"/>
        <end position="789"/>
    </location>
</feature>
<dbReference type="InterPro" id="IPR036864">
    <property type="entry name" value="Zn2-C6_fun-type_DNA-bd_sf"/>
</dbReference>
<comment type="caution">
    <text evidence="6">The sequence shown here is derived from an EMBL/GenBank/DDBJ whole genome shotgun (WGS) entry which is preliminary data.</text>
</comment>
<keyword evidence="3" id="KW-0539">Nucleus</keyword>
<dbReference type="SUPFAM" id="SSF57701">
    <property type="entry name" value="Zn2/Cys6 DNA-binding domain"/>
    <property type="match status" value="1"/>
</dbReference>
<evidence type="ECO:0000256" key="3">
    <source>
        <dbReference type="ARBA" id="ARBA00023242"/>
    </source>
</evidence>
<comment type="subcellular location">
    <subcellularLocation>
        <location evidence="1">Nucleus</location>
    </subcellularLocation>
</comment>
<feature type="region of interest" description="Disordered" evidence="4">
    <location>
        <begin position="764"/>
        <end position="859"/>
    </location>
</feature>
<dbReference type="CDD" id="cd00067">
    <property type="entry name" value="GAL4"/>
    <property type="match status" value="1"/>
</dbReference>
<evidence type="ECO:0000256" key="1">
    <source>
        <dbReference type="ARBA" id="ARBA00004123"/>
    </source>
</evidence>
<gene>
    <name evidence="6" type="ORF">H2201_003498</name>
</gene>
<dbReference type="InterPro" id="IPR050613">
    <property type="entry name" value="Sec_Metabolite_Reg"/>
</dbReference>
<feature type="compositionally biased region" description="Basic residues" evidence="4">
    <location>
        <begin position="136"/>
        <end position="145"/>
    </location>
</feature>
<feature type="compositionally biased region" description="Pro residues" evidence="4">
    <location>
        <begin position="526"/>
        <end position="543"/>
    </location>
</feature>
<organism evidence="6 7">
    <name type="scientific">Coniosporium apollinis</name>
    <dbReference type="NCBI Taxonomy" id="61459"/>
    <lineage>
        <taxon>Eukaryota</taxon>
        <taxon>Fungi</taxon>
        <taxon>Dikarya</taxon>
        <taxon>Ascomycota</taxon>
        <taxon>Pezizomycotina</taxon>
        <taxon>Dothideomycetes</taxon>
        <taxon>Dothideomycetes incertae sedis</taxon>
        <taxon>Coniosporium</taxon>
    </lineage>
</organism>
<dbReference type="InterPro" id="IPR007219">
    <property type="entry name" value="XnlR_reg_dom"/>
</dbReference>
<dbReference type="PROSITE" id="PS00463">
    <property type="entry name" value="ZN2_CY6_FUNGAL_1"/>
    <property type="match status" value="1"/>
</dbReference>
<keyword evidence="7" id="KW-1185">Reference proteome</keyword>
<dbReference type="PROSITE" id="PS50048">
    <property type="entry name" value="ZN2_CY6_FUNGAL_2"/>
    <property type="match status" value="1"/>
</dbReference>
<feature type="compositionally biased region" description="Polar residues" evidence="4">
    <location>
        <begin position="544"/>
        <end position="559"/>
    </location>
</feature>
<reference evidence="6" key="1">
    <citation type="submission" date="2022-10" db="EMBL/GenBank/DDBJ databases">
        <title>Culturing micro-colonial fungi from biological soil crusts in the Mojave desert and describing Neophaeococcomyces mojavensis, and introducing the new genera and species Taxawa tesnikishii.</title>
        <authorList>
            <person name="Kurbessoian T."/>
            <person name="Stajich J.E."/>
        </authorList>
    </citation>
    <scope>NUCLEOTIDE SEQUENCE</scope>
    <source>
        <strain evidence="6">TK_1</strain>
    </source>
</reference>
<dbReference type="Proteomes" id="UP001172684">
    <property type="component" value="Unassembled WGS sequence"/>
</dbReference>
<feature type="region of interest" description="Disordered" evidence="4">
    <location>
        <begin position="1"/>
        <end position="50"/>
    </location>
</feature>
<evidence type="ECO:0000313" key="7">
    <source>
        <dbReference type="Proteomes" id="UP001172684"/>
    </source>
</evidence>
<dbReference type="EMBL" id="JAPDRL010000020">
    <property type="protein sequence ID" value="KAJ9666310.1"/>
    <property type="molecule type" value="Genomic_DNA"/>
</dbReference>
<evidence type="ECO:0000256" key="2">
    <source>
        <dbReference type="ARBA" id="ARBA00022723"/>
    </source>
</evidence>
<feature type="region of interest" description="Disordered" evidence="4">
    <location>
        <begin position="526"/>
        <end position="566"/>
    </location>
</feature>
<dbReference type="CDD" id="cd12148">
    <property type="entry name" value="fungal_TF_MHR"/>
    <property type="match status" value="1"/>
</dbReference>
<feature type="region of interest" description="Disordered" evidence="4">
    <location>
        <begin position="118"/>
        <end position="150"/>
    </location>
</feature>
<evidence type="ECO:0000259" key="5">
    <source>
        <dbReference type="PROSITE" id="PS50048"/>
    </source>
</evidence>
<name>A0ABQ9NYB0_9PEZI</name>
<sequence length="896" mass="99063">MSSFPSAWPGAHGSASSAENIHHATPDPLQTIEESGKKKQQQQQQQSRQLLSCTKCRERKVKCDRTKPCSACCARGQPKECQFVVAEGGDYGPIQQSYEIRKLRAENLRLKERLRAGTSALSDDSDEAGQSDRPVGKRARHRRPWRGPVARQRAFKNQEPSDNLYFGSPGLASVISEFASLNFGATSLSHTMPRGQDVYFARSGPAYPFATMWPAYPQACIPALLQCLPPQEDLFAYLDAFQKRAQSCSFLHTPEEITKREIERFLSDAERNAQLYPDMLALLFAALAQGSQNGVFDKSGGKWVEGAMQAEAMKGDVYIAASMQALRMASFMNRPTLLGIQALIMMGPYLTNSGRFLDAWTLFGTTIRLAHSVGLHRNPKYLDPAPPLRECAIRQTLWWWMLHMDQQYSMTLGRPLGISGIGDCPPPEPLTTNPTVLRLGEFVDHFTLLARQILSSDKLTNAKIDEFTDRLRRLWDTMPEMVRFDESWLNREKEIPEWPLDAMAAVFYGKTHNYLILLNRQRISPVRPPRPTSSAPFPSPPLPNSQHYRPSPTTAPTTPQDKEPLRGRPLVLSSSLALLNAFLFFYTRVPAAMICWTMGQQAFNACMIILLDAIETCGGDAVGEAGGGVEGGERERERETKLRYLGRVEQAYAVFVEMDKKGVHKLAALAVERISWGMEMLRLREEAVVQTQAQAAGAAARDAAASTASHAAGGGYTGPQPVLLDTVMGNTGMWLLEDPGLQSFVPESFTPLAWEMAGRDLRVKREAEGSGSSGAGAGSQAQTWRQQQQAGGGRAREGAPQPGFGNTGYEYRQEEQQQQQQPQSYHGHNLPHPPYSYNPPPPALSYAPPPPQHSLSAPDIRGYSSWAARAPTVEEAGPSWRPGGWGAEYAAEYAPR</sequence>
<feature type="domain" description="Zn(2)-C6 fungal-type" evidence="5">
    <location>
        <begin position="52"/>
        <end position="83"/>
    </location>
</feature>
<protein>
    <recommendedName>
        <fullName evidence="5">Zn(2)-C6 fungal-type domain-containing protein</fullName>
    </recommendedName>
</protein>
<dbReference type="Pfam" id="PF00172">
    <property type="entry name" value="Zn_clus"/>
    <property type="match status" value="1"/>
</dbReference>
<proteinExistence type="predicted"/>
<dbReference type="Gene3D" id="4.10.240.10">
    <property type="entry name" value="Zn(2)-C6 fungal-type DNA-binding domain"/>
    <property type="match status" value="1"/>
</dbReference>
<keyword evidence="2" id="KW-0479">Metal-binding</keyword>
<dbReference type="SMART" id="SM00066">
    <property type="entry name" value="GAL4"/>
    <property type="match status" value="1"/>
</dbReference>
<dbReference type="InterPro" id="IPR001138">
    <property type="entry name" value="Zn2Cys6_DnaBD"/>
</dbReference>
<accession>A0ABQ9NYB0</accession>